<keyword evidence="2 6" id="KW-0812">Transmembrane</keyword>
<dbReference type="Pfam" id="PF20684">
    <property type="entry name" value="Fung_rhodopsin"/>
    <property type="match status" value="1"/>
</dbReference>
<dbReference type="AlphaFoldDB" id="A0A9P9DKS2"/>
<dbReference type="PANTHER" id="PTHR33048:SF42">
    <property type="entry name" value="INTEGRAL MEMBRANE PROTEIN"/>
    <property type="match status" value="1"/>
</dbReference>
<feature type="domain" description="Rhodopsin" evidence="7">
    <location>
        <begin position="44"/>
        <end position="182"/>
    </location>
</feature>
<comment type="caution">
    <text evidence="8">The sequence shown here is derived from an EMBL/GenBank/DDBJ whole genome shotgun (WGS) entry which is preliminary data.</text>
</comment>
<gene>
    <name evidence="8" type="ORF">EDB81DRAFT_666750</name>
</gene>
<comment type="subcellular location">
    <subcellularLocation>
        <location evidence="1">Membrane</location>
        <topology evidence="1">Multi-pass membrane protein</topology>
    </subcellularLocation>
</comment>
<evidence type="ECO:0000256" key="5">
    <source>
        <dbReference type="ARBA" id="ARBA00038359"/>
    </source>
</evidence>
<evidence type="ECO:0000259" key="7">
    <source>
        <dbReference type="Pfam" id="PF20684"/>
    </source>
</evidence>
<dbReference type="InterPro" id="IPR049326">
    <property type="entry name" value="Rhodopsin_dom_fungi"/>
</dbReference>
<dbReference type="Proteomes" id="UP000738349">
    <property type="component" value="Unassembled WGS sequence"/>
</dbReference>
<feature type="transmembrane region" description="Helical" evidence="6">
    <location>
        <begin position="27"/>
        <end position="48"/>
    </location>
</feature>
<keyword evidence="9" id="KW-1185">Reference proteome</keyword>
<comment type="similarity">
    <text evidence="5">Belongs to the SAT4 family.</text>
</comment>
<sequence length="333" mass="37617">MSRQNTRETSAASPTTALPHDDAGPKILAVLWVLASISAIFLALRVCCKFKTHRRLWWDDYILLGSWVCLVVHISLVSSSVVGLSYGVRDWDFPPENFITLAKLVAVGHPFMLISIIWSKTSFGVTLLRITDGWMKRTVWFLIITTNIFLGFSILIFYVQCRPVQATWDPRVKGVCWDRDAVIKYHIFSGDENQGKGGRWDCHEHGCLTYELRSLYSGTLYDTISLIYWAPVETATTMVASSIPVLRVLVRQVRSSAKQYYLADERTDFGRDSQNRKIAIIARNQSRGDDQSDKSILNQAAGGVLVTHELSVNYPDSKDQDSLGGYEMDTLEH</sequence>
<evidence type="ECO:0000256" key="1">
    <source>
        <dbReference type="ARBA" id="ARBA00004141"/>
    </source>
</evidence>
<name>A0A9P9DKS2_9HYPO</name>
<dbReference type="OrthoDB" id="5417887at2759"/>
<accession>A0A9P9DKS2</accession>
<evidence type="ECO:0000256" key="3">
    <source>
        <dbReference type="ARBA" id="ARBA00022989"/>
    </source>
</evidence>
<feature type="transmembrane region" description="Helical" evidence="6">
    <location>
        <begin position="60"/>
        <end position="86"/>
    </location>
</feature>
<evidence type="ECO:0000313" key="8">
    <source>
        <dbReference type="EMBL" id="KAH7120719.1"/>
    </source>
</evidence>
<dbReference type="EMBL" id="JAGMUV010000025">
    <property type="protein sequence ID" value="KAH7120719.1"/>
    <property type="molecule type" value="Genomic_DNA"/>
</dbReference>
<organism evidence="8 9">
    <name type="scientific">Dactylonectria macrodidyma</name>
    <dbReference type="NCBI Taxonomy" id="307937"/>
    <lineage>
        <taxon>Eukaryota</taxon>
        <taxon>Fungi</taxon>
        <taxon>Dikarya</taxon>
        <taxon>Ascomycota</taxon>
        <taxon>Pezizomycotina</taxon>
        <taxon>Sordariomycetes</taxon>
        <taxon>Hypocreomycetidae</taxon>
        <taxon>Hypocreales</taxon>
        <taxon>Nectriaceae</taxon>
        <taxon>Dactylonectria</taxon>
    </lineage>
</organism>
<feature type="transmembrane region" description="Helical" evidence="6">
    <location>
        <begin position="139"/>
        <end position="159"/>
    </location>
</feature>
<protein>
    <recommendedName>
        <fullName evidence="7">Rhodopsin domain-containing protein</fullName>
    </recommendedName>
</protein>
<evidence type="ECO:0000256" key="4">
    <source>
        <dbReference type="ARBA" id="ARBA00023136"/>
    </source>
</evidence>
<reference evidence="8" key="1">
    <citation type="journal article" date="2021" name="Nat. Commun.">
        <title>Genetic determinants of endophytism in the Arabidopsis root mycobiome.</title>
        <authorList>
            <person name="Mesny F."/>
            <person name="Miyauchi S."/>
            <person name="Thiergart T."/>
            <person name="Pickel B."/>
            <person name="Atanasova L."/>
            <person name="Karlsson M."/>
            <person name="Huettel B."/>
            <person name="Barry K.W."/>
            <person name="Haridas S."/>
            <person name="Chen C."/>
            <person name="Bauer D."/>
            <person name="Andreopoulos W."/>
            <person name="Pangilinan J."/>
            <person name="LaButti K."/>
            <person name="Riley R."/>
            <person name="Lipzen A."/>
            <person name="Clum A."/>
            <person name="Drula E."/>
            <person name="Henrissat B."/>
            <person name="Kohler A."/>
            <person name="Grigoriev I.V."/>
            <person name="Martin F.M."/>
            <person name="Hacquard S."/>
        </authorList>
    </citation>
    <scope>NUCLEOTIDE SEQUENCE</scope>
    <source>
        <strain evidence="8">MPI-CAGE-AT-0147</strain>
    </source>
</reference>
<evidence type="ECO:0000256" key="6">
    <source>
        <dbReference type="SAM" id="Phobius"/>
    </source>
</evidence>
<dbReference type="InterPro" id="IPR052337">
    <property type="entry name" value="SAT4-like"/>
</dbReference>
<evidence type="ECO:0000256" key="2">
    <source>
        <dbReference type="ARBA" id="ARBA00022692"/>
    </source>
</evidence>
<feature type="transmembrane region" description="Helical" evidence="6">
    <location>
        <begin position="98"/>
        <end position="118"/>
    </location>
</feature>
<keyword evidence="4 6" id="KW-0472">Membrane</keyword>
<dbReference type="PANTHER" id="PTHR33048">
    <property type="entry name" value="PTH11-LIKE INTEGRAL MEMBRANE PROTEIN (AFU_ORTHOLOGUE AFUA_5G11245)"/>
    <property type="match status" value="1"/>
</dbReference>
<proteinExistence type="inferred from homology"/>
<keyword evidence="3 6" id="KW-1133">Transmembrane helix</keyword>
<dbReference type="GO" id="GO:0016020">
    <property type="term" value="C:membrane"/>
    <property type="evidence" value="ECO:0007669"/>
    <property type="project" value="UniProtKB-SubCell"/>
</dbReference>
<evidence type="ECO:0000313" key="9">
    <source>
        <dbReference type="Proteomes" id="UP000738349"/>
    </source>
</evidence>